<proteinExistence type="predicted"/>
<reference evidence="1" key="1">
    <citation type="submission" date="2021-10" db="EMBL/GenBank/DDBJ databases">
        <title>Tropical sea cucumber genome reveals ecological adaptation and Cuvierian tubules defense mechanism.</title>
        <authorList>
            <person name="Chen T."/>
        </authorList>
    </citation>
    <scope>NUCLEOTIDE SEQUENCE</scope>
    <source>
        <strain evidence="1">Nanhai2018</strain>
        <tissue evidence="1">Muscle</tissue>
    </source>
</reference>
<sequence>MDYDTNDILHVAVVDKRQVGLKSPNMEKAAFIESLQTLQDNNLVVKEVVTDAHPSIRAYLKQQPDIDHSSDVWHGAKNIAKKMAEV</sequence>
<keyword evidence="2" id="KW-1185">Reference proteome</keyword>
<gene>
    <name evidence="1" type="ORF">HOLleu_00823</name>
</gene>
<comment type="caution">
    <text evidence="1">The sequence shown here is derived from an EMBL/GenBank/DDBJ whole genome shotgun (WGS) entry which is preliminary data.</text>
</comment>
<dbReference type="OrthoDB" id="6156025at2759"/>
<organism evidence="1 2">
    <name type="scientific">Holothuria leucospilota</name>
    <name type="common">Black long sea cucumber</name>
    <name type="synonym">Mertensiothuria leucospilota</name>
    <dbReference type="NCBI Taxonomy" id="206669"/>
    <lineage>
        <taxon>Eukaryota</taxon>
        <taxon>Metazoa</taxon>
        <taxon>Echinodermata</taxon>
        <taxon>Eleutherozoa</taxon>
        <taxon>Echinozoa</taxon>
        <taxon>Holothuroidea</taxon>
        <taxon>Aspidochirotacea</taxon>
        <taxon>Aspidochirotida</taxon>
        <taxon>Holothuriidae</taxon>
        <taxon>Holothuria</taxon>
    </lineage>
</organism>
<dbReference type="PANTHER" id="PTHR31751">
    <property type="entry name" value="SI:CH211-108C17.2-RELATED-RELATED"/>
    <property type="match status" value="1"/>
</dbReference>
<accession>A0A9Q1CPM0</accession>
<dbReference type="Proteomes" id="UP001152320">
    <property type="component" value="Chromosome 1"/>
</dbReference>
<protein>
    <submittedName>
        <fullName evidence="1">Uncharacterized protein</fullName>
    </submittedName>
</protein>
<name>A0A9Q1CPM0_HOLLE</name>
<evidence type="ECO:0000313" key="1">
    <source>
        <dbReference type="EMBL" id="KAJ8048485.1"/>
    </source>
</evidence>
<dbReference type="AlphaFoldDB" id="A0A9Q1CPM0"/>
<dbReference type="EMBL" id="JAIZAY010000001">
    <property type="protein sequence ID" value="KAJ8048485.1"/>
    <property type="molecule type" value="Genomic_DNA"/>
</dbReference>
<evidence type="ECO:0000313" key="2">
    <source>
        <dbReference type="Proteomes" id="UP001152320"/>
    </source>
</evidence>
<dbReference type="PANTHER" id="PTHR31751:SF7">
    <property type="entry name" value="THAP-TYPE DOMAIN-CONTAINING PROTEIN"/>
    <property type="match status" value="1"/>
</dbReference>